<feature type="compositionally biased region" description="Polar residues" evidence="1">
    <location>
        <begin position="14"/>
        <end position="24"/>
    </location>
</feature>
<protein>
    <recommendedName>
        <fullName evidence="4">Geminin</fullName>
    </recommendedName>
</protein>
<accession>A0ABR0AJ43</accession>
<evidence type="ECO:0000313" key="2">
    <source>
        <dbReference type="EMBL" id="KAK4025140.1"/>
    </source>
</evidence>
<sequence>MSSRPKRKCKATNPPLSTVCTSSKAMDPVSNDPLSAFMEEDQSMSPQPLIKDESQAEVGETNVSVRAATDEYIIAAGTTQEWKMTAENLAEENCTLKDKVKLLEEALVAQKAASDEKVTSLELELQRVTTQTLGSGIFLVVHSENKGG</sequence>
<dbReference type="EMBL" id="JAOYFB010000037">
    <property type="protein sequence ID" value="KAK4025140.1"/>
    <property type="molecule type" value="Genomic_DNA"/>
</dbReference>
<name>A0ABR0AJ43_9CRUS</name>
<reference evidence="2 3" key="1">
    <citation type="journal article" date="2023" name="Nucleic Acids Res.">
        <title>The hologenome of Daphnia magna reveals possible DNA methylation and microbiome-mediated evolution of the host genome.</title>
        <authorList>
            <person name="Chaturvedi A."/>
            <person name="Li X."/>
            <person name="Dhandapani V."/>
            <person name="Marshall H."/>
            <person name="Kissane S."/>
            <person name="Cuenca-Cambronero M."/>
            <person name="Asole G."/>
            <person name="Calvet F."/>
            <person name="Ruiz-Romero M."/>
            <person name="Marangio P."/>
            <person name="Guigo R."/>
            <person name="Rago D."/>
            <person name="Mirbahai L."/>
            <person name="Eastwood N."/>
            <person name="Colbourne J.K."/>
            <person name="Zhou J."/>
            <person name="Mallon E."/>
            <person name="Orsini L."/>
        </authorList>
    </citation>
    <scope>NUCLEOTIDE SEQUENCE [LARGE SCALE GENOMIC DNA]</scope>
    <source>
        <strain evidence="2">LRV0_1</strain>
    </source>
</reference>
<evidence type="ECO:0000313" key="3">
    <source>
        <dbReference type="Proteomes" id="UP001234178"/>
    </source>
</evidence>
<comment type="caution">
    <text evidence="2">The sequence shown here is derived from an EMBL/GenBank/DDBJ whole genome shotgun (WGS) entry which is preliminary data.</text>
</comment>
<organism evidence="2 3">
    <name type="scientific">Daphnia magna</name>
    <dbReference type="NCBI Taxonomy" id="35525"/>
    <lineage>
        <taxon>Eukaryota</taxon>
        <taxon>Metazoa</taxon>
        <taxon>Ecdysozoa</taxon>
        <taxon>Arthropoda</taxon>
        <taxon>Crustacea</taxon>
        <taxon>Branchiopoda</taxon>
        <taxon>Diplostraca</taxon>
        <taxon>Cladocera</taxon>
        <taxon>Anomopoda</taxon>
        <taxon>Daphniidae</taxon>
        <taxon>Daphnia</taxon>
    </lineage>
</organism>
<gene>
    <name evidence="2" type="ORF">OUZ56_010640</name>
</gene>
<dbReference type="Proteomes" id="UP001234178">
    <property type="component" value="Unassembled WGS sequence"/>
</dbReference>
<keyword evidence="3" id="KW-1185">Reference proteome</keyword>
<proteinExistence type="predicted"/>
<feature type="compositionally biased region" description="Basic residues" evidence="1">
    <location>
        <begin position="1"/>
        <end position="10"/>
    </location>
</feature>
<evidence type="ECO:0000256" key="1">
    <source>
        <dbReference type="SAM" id="MobiDB-lite"/>
    </source>
</evidence>
<evidence type="ECO:0008006" key="4">
    <source>
        <dbReference type="Google" id="ProtNLM"/>
    </source>
</evidence>
<feature type="region of interest" description="Disordered" evidence="1">
    <location>
        <begin position="1"/>
        <end position="34"/>
    </location>
</feature>